<evidence type="ECO:0000313" key="2">
    <source>
        <dbReference type="EMBL" id="HIS36211.1"/>
    </source>
</evidence>
<comment type="caution">
    <text evidence="2">The sequence shown here is derived from an EMBL/GenBank/DDBJ whole genome shotgun (WGS) entry which is preliminary data.</text>
</comment>
<feature type="domain" description="Polysaccharide pyruvyl transferase" evidence="1">
    <location>
        <begin position="3"/>
        <end position="280"/>
    </location>
</feature>
<sequence length="341" mass="39542">MIKCLAKNFPDEKFIILTRNGDTFKDCQNIYTPFIRCFFHRVYKKFISWLNKLFGKQSSPDLWVFNKFERLLYKNNIVAIIGGSIIQNFNFPKYKSFSFPVFVIGANAANNLQGSALLYYKKFFAECSDCCVRDSYTKNLFADSGVRLAPDVVFSYLVNRVSKKKKVTFSVIDPKKAGLTQYREVYYNKMAEIAKYFYLGGYKIELVSFCQLQGDDLAVLQIKKLIEQCDIECTTIFYDGTNGEDVIYAIAESSYVIATRYHSFILAILSDTPFFPVIYNEKMYNYLKDIDYSGEVIKLNEIENLNSDVYTKNLSIKTNKDMLVKNAKMQFNGLENYLKNE</sequence>
<dbReference type="GO" id="GO:0016740">
    <property type="term" value="F:transferase activity"/>
    <property type="evidence" value="ECO:0007669"/>
    <property type="project" value="UniProtKB-KW"/>
</dbReference>
<proteinExistence type="predicted"/>
<name>A0A9D1EYU0_9BACT</name>
<organism evidence="2 3">
    <name type="scientific">Candidatus Scatousia excrementigallinarum</name>
    <dbReference type="NCBI Taxonomy" id="2840935"/>
    <lineage>
        <taxon>Bacteria</taxon>
        <taxon>Candidatus Scatousia</taxon>
    </lineage>
</organism>
<dbReference type="AlphaFoldDB" id="A0A9D1EYU0"/>
<accession>A0A9D1EYU0</accession>
<dbReference type="EMBL" id="DVIU01000122">
    <property type="protein sequence ID" value="HIS36211.1"/>
    <property type="molecule type" value="Genomic_DNA"/>
</dbReference>
<dbReference type="Proteomes" id="UP000823928">
    <property type="component" value="Unassembled WGS sequence"/>
</dbReference>
<evidence type="ECO:0000313" key="3">
    <source>
        <dbReference type="Proteomes" id="UP000823928"/>
    </source>
</evidence>
<dbReference type="PANTHER" id="PTHR36836:SF1">
    <property type="entry name" value="COLANIC ACID BIOSYNTHESIS PROTEIN WCAK"/>
    <property type="match status" value="1"/>
</dbReference>
<gene>
    <name evidence="2" type="ORF">IAC10_06225</name>
</gene>
<dbReference type="InterPro" id="IPR007345">
    <property type="entry name" value="Polysacch_pyruvyl_Trfase"/>
</dbReference>
<keyword evidence="2" id="KW-0808">Transferase</keyword>
<evidence type="ECO:0000259" key="1">
    <source>
        <dbReference type="Pfam" id="PF04230"/>
    </source>
</evidence>
<protein>
    <submittedName>
        <fullName evidence="2">Polysaccharide pyruvyl transferase family protein</fullName>
    </submittedName>
</protein>
<reference evidence="2" key="2">
    <citation type="journal article" date="2021" name="PeerJ">
        <title>Extensive microbial diversity within the chicken gut microbiome revealed by metagenomics and culture.</title>
        <authorList>
            <person name="Gilroy R."/>
            <person name="Ravi A."/>
            <person name="Getino M."/>
            <person name="Pursley I."/>
            <person name="Horton D.L."/>
            <person name="Alikhan N.F."/>
            <person name="Baker D."/>
            <person name="Gharbi K."/>
            <person name="Hall N."/>
            <person name="Watson M."/>
            <person name="Adriaenssens E.M."/>
            <person name="Foster-Nyarko E."/>
            <person name="Jarju S."/>
            <person name="Secka A."/>
            <person name="Antonio M."/>
            <person name="Oren A."/>
            <person name="Chaudhuri R.R."/>
            <person name="La Ragione R."/>
            <person name="Hildebrand F."/>
            <person name="Pallen M.J."/>
        </authorList>
    </citation>
    <scope>NUCLEOTIDE SEQUENCE</scope>
    <source>
        <strain evidence="2">6276</strain>
    </source>
</reference>
<reference evidence="2" key="1">
    <citation type="submission" date="2020-10" db="EMBL/GenBank/DDBJ databases">
        <authorList>
            <person name="Gilroy R."/>
        </authorList>
    </citation>
    <scope>NUCLEOTIDE SEQUENCE</scope>
    <source>
        <strain evidence="2">6276</strain>
    </source>
</reference>
<dbReference type="PANTHER" id="PTHR36836">
    <property type="entry name" value="COLANIC ACID BIOSYNTHESIS PROTEIN WCAK"/>
    <property type="match status" value="1"/>
</dbReference>
<dbReference type="Pfam" id="PF04230">
    <property type="entry name" value="PS_pyruv_trans"/>
    <property type="match status" value="1"/>
</dbReference>